<evidence type="ECO:0000313" key="2">
    <source>
        <dbReference type="Proteomes" id="UP000199580"/>
    </source>
</evidence>
<dbReference type="OrthoDB" id="945646at2"/>
<dbReference type="AlphaFoldDB" id="A0A1G8Y664"/>
<proteinExistence type="predicted"/>
<sequence length="297" mass="34458">MRNNTLFVLAIVSMIFYSCKDTDAQDEPVKIKDTSGNLNISILLDLSDRISPKKYPNPTMEYYLRDVGYINSISEAFNAHIRGKKIKQIDDNIQLFFDPAPLKPEINAISKDLKIRLDKENVSNGRIAELERKYKEEPKKLYQLAIADDHYIGSDTWKFFKTKVNDHCIEENHRNILIILTDGYIYYENSLMQEGNETSYLTPALIRKNGLTTSDWSTKLNNGKFGFIKANDDLSHLEILVLGINPDKKNPYEEDVIKAYWTNWFETMKVKRYEIRSGELPSDADKIIKDFILNKKP</sequence>
<dbReference type="Proteomes" id="UP000199580">
    <property type="component" value="Unassembled WGS sequence"/>
</dbReference>
<name>A0A1G8Y664_9FLAO</name>
<gene>
    <name evidence="1" type="ORF">SAMN04487935_2203</name>
</gene>
<dbReference type="STRING" id="1128970.SAMN04487935_2203"/>
<keyword evidence="2" id="KW-1185">Reference proteome</keyword>
<reference evidence="1 2" key="1">
    <citation type="submission" date="2016-10" db="EMBL/GenBank/DDBJ databases">
        <authorList>
            <person name="de Groot N.N."/>
        </authorList>
    </citation>
    <scope>NUCLEOTIDE SEQUENCE [LARGE SCALE GENOMIC DNA]</scope>
    <source>
        <strain evidence="1 2">CGMCC 1.10076</strain>
    </source>
</reference>
<protein>
    <recommendedName>
        <fullName evidence="3">VWFA domain-containing protein</fullName>
    </recommendedName>
</protein>
<organism evidence="1 2">
    <name type="scientific">Flavobacterium noncentrifugens</name>
    <dbReference type="NCBI Taxonomy" id="1128970"/>
    <lineage>
        <taxon>Bacteria</taxon>
        <taxon>Pseudomonadati</taxon>
        <taxon>Bacteroidota</taxon>
        <taxon>Flavobacteriia</taxon>
        <taxon>Flavobacteriales</taxon>
        <taxon>Flavobacteriaceae</taxon>
        <taxon>Flavobacterium</taxon>
    </lineage>
</organism>
<dbReference type="PROSITE" id="PS51257">
    <property type="entry name" value="PROKAR_LIPOPROTEIN"/>
    <property type="match status" value="1"/>
</dbReference>
<dbReference type="EMBL" id="FNEZ01000003">
    <property type="protein sequence ID" value="SDJ98213.1"/>
    <property type="molecule type" value="Genomic_DNA"/>
</dbReference>
<accession>A0A1G8Y664</accession>
<evidence type="ECO:0000313" key="1">
    <source>
        <dbReference type="EMBL" id="SDJ98213.1"/>
    </source>
</evidence>
<evidence type="ECO:0008006" key="3">
    <source>
        <dbReference type="Google" id="ProtNLM"/>
    </source>
</evidence>